<dbReference type="Gene3D" id="1.20.1560.10">
    <property type="entry name" value="ABC transporter type 1, transmembrane domain"/>
    <property type="match status" value="1"/>
</dbReference>
<evidence type="ECO:0000256" key="4">
    <source>
        <dbReference type="ARBA" id="ARBA00022741"/>
    </source>
</evidence>
<dbReference type="PROSITE" id="PS00211">
    <property type="entry name" value="ABC_TRANSPORTER_1"/>
    <property type="match status" value="1"/>
</dbReference>
<dbReference type="AlphaFoldDB" id="A0A3A9AQG5"/>
<evidence type="ECO:0000256" key="1">
    <source>
        <dbReference type="ARBA" id="ARBA00004651"/>
    </source>
</evidence>
<dbReference type="PANTHER" id="PTHR24221">
    <property type="entry name" value="ATP-BINDING CASSETTE SUB-FAMILY B"/>
    <property type="match status" value="1"/>
</dbReference>
<evidence type="ECO:0000313" key="11">
    <source>
        <dbReference type="EMBL" id="RKI89811.1"/>
    </source>
</evidence>
<dbReference type="InterPro" id="IPR003593">
    <property type="entry name" value="AAA+_ATPase"/>
</dbReference>
<dbReference type="InterPro" id="IPR039421">
    <property type="entry name" value="Type_1_exporter"/>
</dbReference>
<organism evidence="11 12">
    <name type="scientific">Parablautia intestinalis</name>
    <dbReference type="NCBI Taxonomy" id="2320100"/>
    <lineage>
        <taxon>Bacteria</taxon>
        <taxon>Bacillati</taxon>
        <taxon>Bacillota</taxon>
        <taxon>Clostridia</taxon>
        <taxon>Lachnospirales</taxon>
        <taxon>Lachnospiraceae</taxon>
        <taxon>Parablautia</taxon>
    </lineage>
</organism>
<dbReference type="RefSeq" id="WP_120471460.1">
    <property type="nucleotide sequence ID" value="NZ_RAYQ01000019.1"/>
</dbReference>
<evidence type="ECO:0000259" key="9">
    <source>
        <dbReference type="PROSITE" id="PS50893"/>
    </source>
</evidence>
<dbReference type="EMBL" id="RAYQ01000019">
    <property type="protein sequence ID" value="RKI89811.1"/>
    <property type="molecule type" value="Genomic_DNA"/>
</dbReference>
<evidence type="ECO:0000256" key="2">
    <source>
        <dbReference type="ARBA" id="ARBA00022448"/>
    </source>
</evidence>
<dbReference type="InterPro" id="IPR017871">
    <property type="entry name" value="ABC_transporter-like_CS"/>
</dbReference>
<dbReference type="InterPro" id="IPR036640">
    <property type="entry name" value="ABC1_TM_sf"/>
</dbReference>
<sequence length="593" mass="64438">MQKQRTERPAGSSYASQNPLLRIWGWGKDEHGRLIGAVISALIAVVLGMLPYFAAAQVIIGMLAGEKDLSFYLPWLGLGLAGYAARTLLYNMALSMSHKATFSILKSIRKNILEKLPKLPLGTVMDMSSGKMKQIIVDQVDGMETTLAHLFPELTANIAGPLFIVVCLFVLDWRMALLSIVTLPVGMAFMMSVMGSYAKNYEGAVKTTQEMNGTIVEYIGGIEVIKAFNQGKSSYEKFADRVKANASYYYNWMKKSQFGVSMGYSIVPASLVTILPVGWLWYRNGSLPVETFIMVIILSLGIAGPLIAAMNFVDTLATIGTTVASVDELLSAEEQHHGDKEVRIKGKDIELSHVSFGYHEDKNILRDVSLSIPAGRMTALVGPSGSGKSTIAKLIAGFWDVKDGAVSMGGVDEKKIPLEQLYDQVAFVSQDNYLFDESVRENIRMGKLAATDKEVEAAAKAAGCDAFIRSLEKGYETNVGGGGAHLSGGERQRIAIARAMLKDAPIVILDEATAYIDSENEAVIQKAIAKLVRGKTVIVIAHRLSTIKDADKIVVVKDGKIEAAGKHEELRKTCPLYESMWQAHIGAKDGDVA</sequence>
<feature type="transmembrane region" description="Helical" evidence="8">
    <location>
        <begin position="154"/>
        <end position="171"/>
    </location>
</feature>
<dbReference type="SUPFAM" id="SSF52540">
    <property type="entry name" value="P-loop containing nucleoside triphosphate hydrolases"/>
    <property type="match status" value="1"/>
</dbReference>
<feature type="transmembrane region" description="Helical" evidence="8">
    <location>
        <begin position="34"/>
        <end position="60"/>
    </location>
</feature>
<keyword evidence="4" id="KW-0547">Nucleotide-binding</keyword>
<dbReference type="PANTHER" id="PTHR24221:SF654">
    <property type="entry name" value="ATP-BINDING CASSETTE SUB-FAMILY B MEMBER 6"/>
    <property type="match status" value="1"/>
</dbReference>
<dbReference type="InterPro" id="IPR011527">
    <property type="entry name" value="ABC1_TM_dom"/>
</dbReference>
<dbReference type="PROSITE" id="PS50893">
    <property type="entry name" value="ABC_TRANSPORTER_2"/>
    <property type="match status" value="1"/>
</dbReference>
<dbReference type="Pfam" id="PF00664">
    <property type="entry name" value="ABC_membrane"/>
    <property type="match status" value="1"/>
</dbReference>
<accession>A0A3A9AQG5</accession>
<dbReference type="CDD" id="cd07346">
    <property type="entry name" value="ABC_6TM_exporters"/>
    <property type="match status" value="1"/>
</dbReference>
<dbReference type="FunFam" id="3.40.50.300:FF:000287">
    <property type="entry name" value="Multidrug ABC transporter ATP-binding protein"/>
    <property type="match status" value="1"/>
</dbReference>
<dbReference type="Proteomes" id="UP000280696">
    <property type="component" value="Unassembled WGS sequence"/>
</dbReference>
<keyword evidence="7 8" id="KW-0472">Membrane</keyword>
<protein>
    <submittedName>
        <fullName evidence="11">ABC transporter ATP-binding protein</fullName>
    </submittedName>
</protein>
<comment type="caution">
    <text evidence="11">The sequence shown here is derived from an EMBL/GenBank/DDBJ whole genome shotgun (WGS) entry which is preliminary data.</text>
</comment>
<dbReference type="GO" id="GO:0016887">
    <property type="term" value="F:ATP hydrolysis activity"/>
    <property type="evidence" value="ECO:0007669"/>
    <property type="project" value="InterPro"/>
</dbReference>
<evidence type="ECO:0000256" key="3">
    <source>
        <dbReference type="ARBA" id="ARBA00022692"/>
    </source>
</evidence>
<dbReference type="Pfam" id="PF00005">
    <property type="entry name" value="ABC_tran"/>
    <property type="match status" value="1"/>
</dbReference>
<feature type="transmembrane region" description="Helical" evidence="8">
    <location>
        <begin position="292"/>
        <end position="313"/>
    </location>
</feature>
<reference evidence="11 12" key="1">
    <citation type="submission" date="2018-09" db="EMBL/GenBank/DDBJ databases">
        <title>Murine metabolic-syndrome-specific gut microbial biobank.</title>
        <authorList>
            <person name="Liu C."/>
        </authorList>
    </citation>
    <scope>NUCLEOTIDE SEQUENCE [LARGE SCALE GENOMIC DNA]</scope>
    <source>
        <strain evidence="11 12">0.1xD8-82</strain>
    </source>
</reference>
<evidence type="ECO:0000256" key="8">
    <source>
        <dbReference type="SAM" id="Phobius"/>
    </source>
</evidence>
<feature type="transmembrane region" description="Helical" evidence="8">
    <location>
        <begin position="72"/>
        <end position="89"/>
    </location>
</feature>
<feature type="domain" description="ABC transporter" evidence="9">
    <location>
        <begin position="349"/>
        <end position="583"/>
    </location>
</feature>
<dbReference type="GO" id="GO:0005524">
    <property type="term" value="F:ATP binding"/>
    <property type="evidence" value="ECO:0007669"/>
    <property type="project" value="UniProtKB-KW"/>
</dbReference>
<gene>
    <name evidence="11" type="ORF">D7V94_16690</name>
</gene>
<evidence type="ECO:0000256" key="5">
    <source>
        <dbReference type="ARBA" id="ARBA00022840"/>
    </source>
</evidence>
<evidence type="ECO:0000259" key="10">
    <source>
        <dbReference type="PROSITE" id="PS50929"/>
    </source>
</evidence>
<keyword evidence="2" id="KW-0813">Transport</keyword>
<name>A0A3A9AQG5_9FIRM</name>
<dbReference type="InterPro" id="IPR027417">
    <property type="entry name" value="P-loop_NTPase"/>
</dbReference>
<evidence type="ECO:0000313" key="12">
    <source>
        <dbReference type="Proteomes" id="UP000280696"/>
    </source>
</evidence>
<dbReference type="SUPFAM" id="SSF90123">
    <property type="entry name" value="ABC transporter transmembrane region"/>
    <property type="match status" value="1"/>
</dbReference>
<proteinExistence type="predicted"/>
<dbReference type="GO" id="GO:0140359">
    <property type="term" value="F:ABC-type transporter activity"/>
    <property type="evidence" value="ECO:0007669"/>
    <property type="project" value="InterPro"/>
</dbReference>
<keyword evidence="12" id="KW-1185">Reference proteome</keyword>
<keyword evidence="5 11" id="KW-0067">ATP-binding</keyword>
<comment type="subcellular location">
    <subcellularLocation>
        <location evidence="1">Cell membrane</location>
        <topology evidence="1">Multi-pass membrane protein</topology>
    </subcellularLocation>
</comment>
<evidence type="ECO:0000256" key="6">
    <source>
        <dbReference type="ARBA" id="ARBA00022989"/>
    </source>
</evidence>
<dbReference type="GO" id="GO:0005886">
    <property type="term" value="C:plasma membrane"/>
    <property type="evidence" value="ECO:0007669"/>
    <property type="project" value="UniProtKB-SubCell"/>
</dbReference>
<feature type="transmembrane region" description="Helical" evidence="8">
    <location>
        <begin position="177"/>
        <end position="198"/>
    </location>
</feature>
<keyword evidence="6 8" id="KW-1133">Transmembrane helix</keyword>
<feature type="transmembrane region" description="Helical" evidence="8">
    <location>
        <begin position="258"/>
        <end position="280"/>
    </location>
</feature>
<dbReference type="Gene3D" id="3.40.50.300">
    <property type="entry name" value="P-loop containing nucleotide triphosphate hydrolases"/>
    <property type="match status" value="1"/>
</dbReference>
<dbReference type="InterPro" id="IPR003439">
    <property type="entry name" value="ABC_transporter-like_ATP-bd"/>
</dbReference>
<keyword evidence="3 8" id="KW-0812">Transmembrane</keyword>
<evidence type="ECO:0000256" key="7">
    <source>
        <dbReference type="ARBA" id="ARBA00023136"/>
    </source>
</evidence>
<dbReference type="SMART" id="SM00382">
    <property type="entry name" value="AAA"/>
    <property type="match status" value="1"/>
</dbReference>
<feature type="domain" description="ABC transmembrane type-1" evidence="10">
    <location>
        <begin position="35"/>
        <end position="318"/>
    </location>
</feature>
<dbReference type="OrthoDB" id="9762778at2"/>
<dbReference type="PROSITE" id="PS50929">
    <property type="entry name" value="ABC_TM1F"/>
    <property type="match status" value="1"/>
</dbReference>